<dbReference type="RefSeq" id="WP_158466350.1">
    <property type="nucleotide sequence ID" value="NZ_QJUE01000002.1"/>
</dbReference>
<proteinExistence type="predicted"/>
<comment type="caution">
    <text evidence="2">The sequence shown here is derived from an EMBL/GenBank/DDBJ whole genome shotgun (WGS) entry which is preliminary data.</text>
</comment>
<sequence>MNLSLFIVVLGGRSLKSNIELHDVRWVLGESIEDTFPELREQWFGRRKGLHIDSYKRIQYVDGYKISVSKSNKDMSINNKKENELLWFINLGGYCPKKMYEEHKFILVVAKKAIDAKKKAKKYWESDLKLKHNDDCSGINNFEKVDDIHSIKRINNWEIELINDPEKRSEELIPDWYGYMRIDKY</sequence>
<feature type="domain" description="DUF1543" evidence="1">
    <location>
        <begin position="99"/>
        <end position="147"/>
    </location>
</feature>
<dbReference type="Pfam" id="PF07566">
    <property type="entry name" value="DUF1543"/>
    <property type="match status" value="2"/>
</dbReference>
<dbReference type="AlphaFoldDB" id="A0A318R5G3"/>
<gene>
    <name evidence="2" type="ORF">DNJ73_03630</name>
</gene>
<feature type="domain" description="DUF1543" evidence="1">
    <location>
        <begin position="17"/>
        <end position="68"/>
    </location>
</feature>
<name>A0A318R5G3_PROMR</name>
<evidence type="ECO:0000313" key="2">
    <source>
        <dbReference type="EMBL" id="PYE02852.1"/>
    </source>
</evidence>
<reference evidence="2 3" key="1">
    <citation type="journal article" date="2018" name="Appl. Environ. Microbiol.">
        <title>Genome rearrangement shapes Prochlorococcus ecological adaptation.</title>
        <authorList>
            <person name="Yan W."/>
            <person name="Wei S."/>
            <person name="Wang Q."/>
            <person name="Xiao X."/>
            <person name="Zeng Q."/>
            <person name="Jiao N."/>
            <person name="Zhang R."/>
        </authorList>
    </citation>
    <scope>NUCLEOTIDE SEQUENCE [LARGE SCALE GENOMIC DNA]</scope>
    <source>
        <strain evidence="2 3">XMU1408</strain>
    </source>
</reference>
<dbReference type="InterPro" id="IPR011440">
    <property type="entry name" value="DUF1543"/>
</dbReference>
<protein>
    <submittedName>
        <fullName evidence="2">DUF1543 domain-containing protein</fullName>
    </submittedName>
</protein>
<evidence type="ECO:0000259" key="1">
    <source>
        <dbReference type="Pfam" id="PF07566"/>
    </source>
</evidence>
<accession>A0A318R5G3</accession>
<dbReference type="EMBL" id="QJUE01000002">
    <property type="protein sequence ID" value="PYE02852.1"/>
    <property type="molecule type" value="Genomic_DNA"/>
</dbReference>
<evidence type="ECO:0000313" key="3">
    <source>
        <dbReference type="Proteomes" id="UP000247807"/>
    </source>
</evidence>
<dbReference type="Proteomes" id="UP000247807">
    <property type="component" value="Unassembled WGS sequence"/>
</dbReference>
<dbReference type="Gene3D" id="3.10.20.10">
    <property type="match status" value="2"/>
</dbReference>
<organism evidence="2 3">
    <name type="scientific">Prochlorococcus marinus XMU1408</name>
    <dbReference type="NCBI Taxonomy" id="2213228"/>
    <lineage>
        <taxon>Bacteria</taxon>
        <taxon>Bacillati</taxon>
        <taxon>Cyanobacteriota</taxon>
        <taxon>Cyanophyceae</taxon>
        <taxon>Synechococcales</taxon>
        <taxon>Prochlorococcaceae</taxon>
        <taxon>Prochlorococcus</taxon>
    </lineage>
</organism>
<dbReference type="OrthoDB" id="850243at2"/>